<protein>
    <recommendedName>
        <fullName evidence="3">Tetratricopeptide repeat protein 33</fullName>
    </recommendedName>
</protein>
<dbReference type="Gene3D" id="1.25.40.10">
    <property type="entry name" value="Tetratricopeptide repeat domain"/>
    <property type="match status" value="1"/>
</dbReference>
<dbReference type="Proteomes" id="UP000694392">
    <property type="component" value="Unplaced"/>
</dbReference>
<organism evidence="1 2">
    <name type="scientific">Sphenodon punctatus</name>
    <name type="common">Tuatara</name>
    <name type="synonym">Hatteria punctata</name>
    <dbReference type="NCBI Taxonomy" id="8508"/>
    <lineage>
        <taxon>Eukaryota</taxon>
        <taxon>Metazoa</taxon>
        <taxon>Chordata</taxon>
        <taxon>Craniata</taxon>
        <taxon>Vertebrata</taxon>
        <taxon>Euteleostomi</taxon>
        <taxon>Lepidosauria</taxon>
        <taxon>Sphenodontia</taxon>
        <taxon>Sphenodontidae</taxon>
        <taxon>Sphenodon</taxon>
    </lineage>
</organism>
<dbReference type="SUPFAM" id="SSF48452">
    <property type="entry name" value="TPR-like"/>
    <property type="match status" value="1"/>
</dbReference>
<reference evidence="1" key="2">
    <citation type="submission" date="2025-09" db="UniProtKB">
        <authorList>
            <consortium name="Ensembl"/>
        </authorList>
    </citation>
    <scope>IDENTIFICATION</scope>
</reference>
<evidence type="ECO:0008006" key="3">
    <source>
        <dbReference type="Google" id="ProtNLM"/>
    </source>
</evidence>
<dbReference type="PANTHER" id="PTHR15544:SF0">
    <property type="entry name" value="TETRATRICOPEPTIDE REPEAT PROTEIN 33"/>
    <property type="match status" value="1"/>
</dbReference>
<dbReference type="InterPro" id="IPR011990">
    <property type="entry name" value="TPR-like_helical_dom_sf"/>
</dbReference>
<proteinExistence type="predicted"/>
<reference evidence="1" key="1">
    <citation type="submission" date="2025-08" db="UniProtKB">
        <authorList>
            <consortium name="Ensembl"/>
        </authorList>
    </citation>
    <scope>IDENTIFICATION</scope>
</reference>
<name>A0A8D0H8B5_SPHPU</name>
<dbReference type="InterPro" id="IPR052658">
    <property type="entry name" value="TPR-containing"/>
</dbReference>
<evidence type="ECO:0000313" key="1">
    <source>
        <dbReference type="Ensembl" id="ENSSPUP00000019882.1"/>
    </source>
</evidence>
<dbReference type="GeneTree" id="ENSGT00390000017462"/>
<keyword evidence="2" id="KW-1185">Reference proteome</keyword>
<dbReference type="OMA" id="WQEDLKW"/>
<accession>A0A8D0H8B5</accession>
<dbReference type="PANTHER" id="PTHR15544">
    <property type="entry name" value="OSMOSIS RESPONSIVE FACTOR"/>
    <property type="match status" value="1"/>
</dbReference>
<dbReference type="Ensembl" id="ENSSPUT00000021180.1">
    <property type="protein sequence ID" value="ENSSPUP00000019882.1"/>
    <property type="gene ID" value="ENSSPUG00000015305.1"/>
</dbReference>
<evidence type="ECO:0000313" key="2">
    <source>
        <dbReference type="Proteomes" id="UP000694392"/>
    </source>
</evidence>
<sequence>MSLHEMFPAVHAAEMAVQRNPHSWEAWQTLGRAQLGLGEVVLAIRSFQVSLHIYPVNPELWKEDLSWARKLHEQKKKAAEAKATQEGAEEIAVAQELIPDYDFESDEIVAVCAAIAEKEKTASATTKTVVIVSASGTVETRTEKEECATTPDDTVFIKAR</sequence>
<dbReference type="AlphaFoldDB" id="A0A8D0H8B5"/>